<organism evidence="1 2">
    <name type="scientific">Paenarthrobacter nicotinovorans</name>
    <name type="common">Arthrobacter nicotinovorans</name>
    <dbReference type="NCBI Taxonomy" id="29320"/>
    <lineage>
        <taxon>Bacteria</taxon>
        <taxon>Bacillati</taxon>
        <taxon>Actinomycetota</taxon>
        <taxon>Actinomycetes</taxon>
        <taxon>Micrococcales</taxon>
        <taxon>Micrococcaceae</taxon>
        <taxon>Paenarthrobacter</taxon>
    </lineage>
</organism>
<name>A0ABV0GSQ9_PAENI</name>
<gene>
    <name evidence="1" type="ORF">V3C41_10715</name>
</gene>
<keyword evidence="2" id="KW-1185">Reference proteome</keyword>
<sequence length="73" mass="7770">MISGERFGKEGQEATAALDVRERRRRATSVAASNAVVISSPMTNRSEAAPDGSILEVRQVSNPDKLTRVSLAG</sequence>
<dbReference type="Proteomes" id="UP001448614">
    <property type="component" value="Unassembled WGS sequence"/>
</dbReference>
<comment type="caution">
    <text evidence="1">The sequence shown here is derived from an EMBL/GenBank/DDBJ whole genome shotgun (WGS) entry which is preliminary data.</text>
</comment>
<reference evidence="1 2" key="1">
    <citation type="journal article" date="2024" name="Appl. Microbiol. Biotechnol.">
        <title>Biosynthetic gene clusters with biotechnological applications in novel Antarctic isolates from Actinomycetota.</title>
        <authorList>
            <person name="Bruna P."/>
            <person name="Nunez-Montero K."/>
            <person name="Contreras M.J."/>
            <person name="Leal K."/>
            <person name="Garcia M."/>
            <person name="Abanto M."/>
            <person name="Barrientos L."/>
        </authorList>
    </citation>
    <scope>NUCLEOTIDE SEQUENCE [LARGE SCALE GENOMIC DNA]</scope>
    <source>
        <strain evidence="1 2">Se16.17</strain>
    </source>
</reference>
<evidence type="ECO:0000313" key="2">
    <source>
        <dbReference type="Proteomes" id="UP001448614"/>
    </source>
</evidence>
<accession>A0ABV0GSQ9</accession>
<proteinExistence type="predicted"/>
<dbReference type="RefSeq" id="WP_347782537.1">
    <property type="nucleotide sequence ID" value="NZ_JBBMFV010000004.1"/>
</dbReference>
<evidence type="ECO:0000313" key="1">
    <source>
        <dbReference type="EMBL" id="MEO3941537.1"/>
    </source>
</evidence>
<protein>
    <submittedName>
        <fullName evidence="1">Uncharacterized protein</fullName>
    </submittedName>
</protein>
<dbReference type="EMBL" id="JBBMFV010000004">
    <property type="protein sequence ID" value="MEO3941537.1"/>
    <property type="molecule type" value="Genomic_DNA"/>
</dbReference>